<gene>
    <name evidence="1" type="ORF">C3Y98_09825</name>
</gene>
<dbReference type="OrthoDB" id="9805604at2"/>
<reference evidence="1 2" key="1">
    <citation type="submission" date="2018-02" db="EMBL/GenBank/DDBJ databases">
        <title>A novel lanthanide dependent methylotroph, Methylotenera sp. La3113.</title>
        <authorList>
            <person name="Lv H."/>
            <person name="Tani A."/>
        </authorList>
    </citation>
    <scope>NUCLEOTIDE SEQUENCE [LARGE SCALE GENOMIC DNA]</scope>
    <source>
        <strain evidence="1 2">La3113</strain>
    </source>
</reference>
<dbReference type="GO" id="GO:0008781">
    <property type="term" value="F:N-acylneuraminate cytidylyltransferase activity"/>
    <property type="evidence" value="ECO:0007669"/>
    <property type="project" value="TreeGrafter"/>
</dbReference>
<dbReference type="RefSeq" id="WP_135278413.1">
    <property type="nucleotide sequence ID" value="NZ_PQVH01000012.1"/>
</dbReference>
<dbReference type="Gene3D" id="3.90.550.10">
    <property type="entry name" value="Spore Coat Polysaccharide Biosynthesis Protein SpsA, Chain A"/>
    <property type="match status" value="1"/>
</dbReference>
<proteinExistence type="predicted"/>
<dbReference type="AlphaFoldDB" id="A0A4Y9VQR4"/>
<protein>
    <submittedName>
        <fullName evidence="1">CMP-N-acetylneuraminic acid synthetase</fullName>
    </submittedName>
</protein>
<dbReference type="PANTHER" id="PTHR21485">
    <property type="entry name" value="HAD SUPERFAMILY MEMBERS CMAS AND KDSC"/>
    <property type="match status" value="1"/>
</dbReference>
<evidence type="ECO:0000313" key="2">
    <source>
        <dbReference type="Proteomes" id="UP000297706"/>
    </source>
</evidence>
<organism evidence="1 2">
    <name type="scientific">Methylotenera oryzisoli</name>
    <dbReference type="NCBI Taxonomy" id="2080758"/>
    <lineage>
        <taxon>Bacteria</taxon>
        <taxon>Pseudomonadati</taxon>
        <taxon>Pseudomonadota</taxon>
        <taxon>Betaproteobacteria</taxon>
        <taxon>Nitrosomonadales</taxon>
        <taxon>Methylophilaceae</taxon>
        <taxon>Methylotenera</taxon>
    </lineage>
</organism>
<dbReference type="Pfam" id="PF02348">
    <property type="entry name" value="CTP_transf_3"/>
    <property type="match status" value="1"/>
</dbReference>
<dbReference type="InterPro" id="IPR050793">
    <property type="entry name" value="CMP-NeuNAc_synthase"/>
</dbReference>
<dbReference type="InterPro" id="IPR003329">
    <property type="entry name" value="Cytidylyl_trans"/>
</dbReference>
<keyword evidence="2" id="KW-1185">Reference proteome</keyword>
<evidence type="ECO:0000313" key="1">
    <source>
        <dbReference type="EMBL" id="TFW70608.1"/>
    </source>
</evidence>
<dbReference type="SUPFAM" id="SSF53448">
    <property type="entry name" value="Nucleotide-diphospho-sugar transferases"/>
    <property type="match status" value="1"/>
</dbReference>
<dbReference type="InterPro" id="IPR029044">
    <property type="entry name" value="Nucleotide-diphossugar_trans"/>
</dbReference>
<dbReference type="PANTHER" id="PTHR21485:SF3">
    <property type="entry name" value="N-ACYLNEURAMINATE CYTIDYLYLTRANSFERASE"/>
    <property type="match status" value="1"/>
</dbReference>
<dbReference type="Proteomes" id="UP000297706">
    <property type="component" value="Unassembled WGS sequence"/>
</dbReference>
<name>A0A4Y9VQR4_9PROT</name>
<comment type="caution">
    <text evidence="1">The sequence shown here is derived from an EMBL/GenBank/DDBJ whole genome shotgun (WGS) entry which is preliminary data.</text>
</comment>
<dbReference type="EMBL" id="PQVH01000012">
    <property type="protein sequence ID" value="TFW70608.1"/>
    <property type="molecule type" value="Genomic_DNA"/>
</dbReference>
<accession>A0A4Y9VQR4</accession>
<sequence>MKIIIPLQTCSTRIPLKNIRPFYNDDSLFDIKAKQILEFELADNVYVSSEDEEKVRPLCEKYGFHFMLRDPSLTGNKIYQPDLVKALTEPLPGDDDIMWIQVTSPLFNQFKEALAEWKKVRDDYDSLVAVKPFKGHLLDEKGNPVNYSFGYWHKVSQDLPKLYSVLWSLFILKRTTVNRFNYHIGVNPYLFASDNMVVDIDYHEDFELARHIYTKIHGNND</sequence>